<dbReference type="RefSeq" id="WP_090634129.1">
    <property type="nucleotide sequence ID" value="NZ_CVRB01000002.1"/>
</dbReference>
<sequence length="245" mass="27975">MIGIYSVLFLAILIGIVYLVSTLINKVVNKKGKYSYSKRVIKIFCVYLAIMLICLALDLINPGKGLSDWKTVSTKNLDKENSVVYNAASKGEIDKIDPAFLVEKWKFTYHERQLPISSEDEALSNSNIFVERKNTNDGEIDALYYHTRLSMNQLDLTKYFKPLQLELTDGQLRIMKPQQRELKFSELANVFSVNQFTGVNSFSHHSEFHDGVSILYLRIPKDLQLTDESGQPVQPKVGLNIEYVN</sequence>
<keyword evidence="1" id="KW-1133">Transmembrane helix</keyword>
<proteinExistence type="predicted"/>
<dbReference type="OrthoDB" id="2842789at2"/>
<reference evidence="3" key="1">
    <citation type="submission" date="2015-05" db="EMBL/GenBank/DDBJ databases">
        <authorList>
            <person name="Urmite Genomes"/>
        </authorList>
    </citation>
    <scope>NUCLEOTIDE SEQUENCE [LARGE SCALE GENOMIC DNA]</scope>
    <source>
        <strain evidence="3">LF1</strain>
    </source>
</reference>
<keyword evidence="3" id="KW-1185">Reference proteome</keyword>
<accession>A0A0U1NWB7</accession>
<evidence type="ECO:0000313" key="2">
    <source>
        <dbReference type="EMBL" id="CRK82285.1"/>
    </source>
</evidence>
<evidence type="ECO:0000313" key="3">
    <source>
        <dbReference type="Proteomes" id="UP000199087"/>
    </source>
</evidence>
<name>A0A0U1NWB7_9BACI</name>
<dbReference type="STRING" id="1499688.BN000_02208"/>
<organism evidence="2 3">
    <name type="scientific">Neobacillus massiliamazoniensis</name>
    <dbReference type="NCBI Taxonomy" id="1499688"/>
    <lineage>
        <taxon>Bacteria</taxon>
        <taxon>Bacillati</taxon>
        <taxon>Bacillota</taxon>
        <taxon>Bacilli</taxon>
        <taxon>Bacillales</taxon>
        <taxon>Bacillaceae</taxon>
        <taxon>Neobacillus</taxon>
    </lineage>
</organism>
<protein>
    <submittedName>
        <fullName evidence="2">Uncharacterized protein</fullName>
    </submittedName>
</protein>
<feature type="transmembrane region" description="Helical" evidence="1">
    <location>
        <begin position="6"/>
        <end position="28"/>
    </location>
</feature>
<gene>
    <name evidence="2" type="ORF">BN000_02208</name>
</gene>
<feature type="transmembrane region" description="Helical" evidence="1">
    <location>
        <begin position="40"/>
        <end position="60"/>
    </location>
</feature>
<dbReference type="Proteomes" id="UP000199087">
    <property type="component" value="Unassembled WGS sequence"/>
</dbReference>
<evidence type="ECO:0000256" key="1">
    <source>
        <dbReference type="SAM" id="Phobius"/>
    </source>
</evidence>
<keyword evidence="1" id="KW-0472">Membrane</keyword>
<dbReference type="AlphaFoldDB" id="A0A0U1NWB7"/>
<dbReference type="EMBL" id="CVRB01000002">
    <property type="protein sequence ID" value="CRK82285.1"/>
    <property type="molecule type" value="Genomic_DNA"/>
</dbReference>
<keyword evidence="1" id="KW-0812">Transmembrane</keyword>